<sequence>MDLTPDEEQFLRAMRAITINERGEQVFVGLSADESVEFLRLTRRNESGEDLSHDPRFTSLRDRHEEARQKIVDGKAPLDGPFHAR</sequence>
<comment type="caution">
    <text evidence="1">The sequence shown here is derived from an EMBL/GenBank/DDBJ whole genome shotgun (WGS) entry which is preliminary data.</text>
</comment>
<dbReference type="AlphaFoldDB" id="A0A175RU41"/>
<reference evidence="1 2" key="1">
    <citation type="journal article" date="2016" name="Front. Microbiol.">
        <title>Genomic Resource of Rice Seed Associated Bacteria.</title>
        <authorList>
            <person name="Midha S."/>
            <person name="Bansal K."/>
            <person name="Sharma S."/>
            <person name="Kumar N."/>
            <person name="Patil P.P."/>
            <person name="Chaudhry V."/>
            <person name="Patil P.B."/>
        </authorList>
    </citation>
    <scope>NUCLEOTIDE SEQUENCE [LARGE SCALE GENOMIC DNA]</scope>
    <source>
        <strain evidence="1 2">NS365</strain>
    </source>
</reference>
<evidence type="ECO:0000313" key="2">
    <source>
        <dbReference type="Proteomes" id="UP000078529"/>
    </source>
</evidence>
<dbReference type="PATRIC" id="fig|401562.4.peg.415"/>
<evidence type="ECO:0000313" key="1">
    <source>
        <dbReference type="EMBL" id="KTR07295.1"/>
    </source>
</evidence>
<dbReference type="EMBL" id="LDQA01000011">
    <property type="protein sequence ID" value="KTR07295.1"/>
    <property type="molecule type" value="Genomic_DNA"/>
</dbReference>
<name>A0A175RU41_9HYPH</name>
<dbReference type="Proteomes" id="UP000078529">
    <property type="component" value="Unassembled WGS sequence"/>
</dbReference>
<gene>
    <name evidence="1" type="ORF">NS365_04310</name>
</gene>
<proteinExistence type="predicted"/>
<accession>A0A175RU41</accession>
<protein>
    <submittedName>
        <fullName evidence="1">Uncharacterized protein</fullName>
    </submittedName>
</protein>
<keyword evidence="2" id="KW-1185">Reference proteome</keyword>
<dbReference type="RefSeq" id="WP_058599050.1">
    <property type="nucleotide sequence ID" value="NZ_LDQA01000011.1"/>
</dbReference>
<organism evidence="1 2">
    <name type="scientific">Aureimonas ureilytica</name>
    <dbReference type="NCBI Taxonomy" id="401562"/>
    <lineage>
        <taxon>Bacteria</taxon>
        <taxon>Pseudomonadati</taxon>
        <taxon>Pseudomonadota</taxon>
        <taxon>Alphaproteobacteria</taxon>
        <taxon>Hyphomicrobiales</taxon>
        <taxon>Aurantimonadaceae</taxon>
        <taxon>Aureimonas</taxon>
    </lineage>
</organism>